<evidence type="ECO:0000256" key="4">
    <source>
        <dbReference type="ARBA" id="ARBA00004496"/>
    </source>
</evidence>
<dbReference type="GO" id="GO:0004523">
    <property type="term" value="F:RNA-DNA hybrid ribonuclease activity"/>
    <property type="evidence" value="ECO:0007669"/>
    <property type="project" value="UniProtKB-UniRule"/>
</dbReference>
<sequence>MHNFEKELKQKFIVGCDEVGRGCCAGPLVASCVMLPYDFKNELINDSKKLSESNRKKLEEIIKKNAIEFYIEFIEPQIVDKLNPKASSKLAMKRCVEKFRNNIELVITDFEKIDINLKQINLIKGDEKSLNVAAASILAKVARDEYMKEIALTYPEYHFELHKGYNTKLHQIALEKFGVTPIHRLSYKNIKKILN</sequence>
<evidence type="ECO:0000256" key="11">
    <source>
        <dbReference type="ARBA" id="ARBA00023211"/>
    </source>
</evidence>
<dbReference type="Gene3D" id="3.30.420.10">
    <property type="entry name" value="Ribonuclease H-like superfamily/Ribonuclease H"/>
    <property type="match status" value="1"/>
</dbReference>
<feature type="binding site" evidence="12">
    <location>
        <position position="109"/>
    </location>
    <ligand>
        <name>a divalent metal cation</name>
        <dbReference type="ChEBI" id="CHEBI:60240"/>
    </ligand>
</feature>
<dbReference type="PANTHER" id="PTHR10954:SF18">
    <property type="entry name" value="RIBONUCLEASE HII"/>
    <property type="match status" value="1"/>
</dbReference>
<dbReference type="InterPro" id="IPR012337">
    <property type="entry name" value="RNaseH-like_sf"/>
</dbReference>
<name>A0AAJ1UWV9_9MOLU</name>
<evidence type="ECO:0000256" key="10">
    <source>
        <dbReference type="ARBA" id="ARBA00022801"/>
    </source>
</evidence>
<comment type="cofactor">
    <cofactor evidence="12">
        <name>Mn(2+)</name>
        <dbReference type="ChEBI" id="CHEBI:29035"/>
    </cofactor>
    <cofactor evidence="12">
        <name>Mg(2+)</name>
        <dbReference type="ChEBI" id="CHEBI:18420"/>
    </cofactor>
    <text evidence="12">Manganese or magnesium. Binds 1 divalent metal ion per monomer in the absence of substrate. May bind a second metal ion after substrate binding.</text>
</comment>
<dbReference type="GO" id="GO:0043137">
    <property type="term" value="P:DNA replication, removal of RNA primer"/>
    <property type="evidence" value="ECO:0007669"/>
    <property type="project" value="TreeGrafter"/>
</dbReference>
<feature type="binding site" evidence="12">
    <location>
        <position position="18"/>
    </location>
    <ligand>
        <name>a divalent metal cation</name>
        <dbReference type="ChEBI" id="CHEBI:60240"/>
    </ligand>
</feature>
<keyword evidence="8 12" id="KW-0479">Metal-binding</keyword>
<comment type="cofactor">
    <cofactor evidence="2">
        <name>Mg(2+)</name>
        <dbReference type="ChEBI" id="CHEBI:18420"/>
    </cofactor>
</comment>
<reference evidence="15" key="1">
    <citation type="submission" date="2023-05" db="EMBL/GenBank/DDBJ databases">
        <title>Mycoplasma phocimorsus sp. nov., isolated from Scandinavian patients with seal finger or septic arthritis after contact with seals.</title>
        <authorList>
            <person name="Skafte-Holm A."/>
            <person name="Pedersen T.R."/>
            <person name="Froelund M."/>
            <person name="Stegger M."/>
            <person name="Qvortrup K."/>
            <person name="Michaels D.L."/>
            <person name="Brown D.R."/>
            <person name="Jensen J.S."/>
        </authorList>
    </citation>
    <scope>NUCLEOTIDE SEQUENCE</scope>
    <source>
        <strain evidence="15">M5725</strain>
    </source>
</reference>
<comment type="catalytic activity">
    <reaction evidence="1 12 13">
        <text>Endonucleolytic cleavage to 5'-phosphomonoester.</text>
        <dbReference type="EC" id="3.1.26.4"/>
    </reaction>
</comment>
<feature type="binding site" evidence="12">
    <location>
        <position position="17"/>
    </location>
    <ligand>
        <name>a divalent metal cation</name>
        <dbReference type="ChEBI" id="CHEBI:60240"/>
    </ligand>
</feature>
<evidence type="ECO:0000256" key="5">
    <source>
        <dbReference type="ARBA" id="ARBA00007383"/>
    </source>
</evidence>
<organism evidence="15 16">
    <name type="scientific">Mycoplasma phocimorsus</name>
    <dbReference type="NCBI Taxonomy" id="3045839"/>
    <lineage>
        <taxon>Bacteria</taxon>
        <taxon>Bacillati</taxon>
        <taxon>Mycoplasmatota</taxon>
        <taxon>Mollicutes</taxon>
        <taxon>Mycoplasmataceae</taxon>
        <taxon>Mycoplasma</taxon>
    </lineage>
</organism>
<gene>
    <name evidence="15" type="ORF">QLQ80_01405</name>
</gene>
<comment type="subcellular location">
    <subcellularLocation>
        <location evidence="4">Cytoplasm</location>
    </subcellularLocation>
</comment>
<dbReference type="InterPro" id="IPR024567">
    <property type="entry name" value="RNase_HII/HIII_dom"/>
</dbReference>
<dbReference type="AlphaFoldDB" id="A0AAJ1UWV9"/>
<comment type="function">
    <text evidence="3 13">Endonuclease that specifically degrades the RNA of RNA-DNA hybrids.</text>
</comment>
<dbReference type="EMBL" id="JASDDP010000014">
    <property type="protein sequence ID" value="MDJ1645745.1"/>
    <property type="molecule type" value="Genomic_DNA"/>
</dbReference>
<protein>
    <recommendedName>
        <fullName evidence="13">Ribonuclease</fullName>
        <ecNumber evidence="13">3.1.26.4</ecNumber>
    </recommendedName>
</protein>
<dbReference type="InterPro" id="IPR001352">
    <property type="entry name" value="RNase_HII/HIII"/>
</dbReference>
<dbReference type="Pfam" id="PF01351">
    <property type="entry name" value="RNase_HII"/>
    <property type="match status" value="1"/>
</dbReference>
<keyword evidence="11" id="KW-0464">Manganese</keyword>
<proteinExistence type="inferred from homology"/>
<keyword evidence="9 12" id="KW-0255">Endonuclease</keyword>
<keyword evidence="10 12" id="KW-0378">Hydrolase</keyword>
<comment type="caution">
    <text evidence="15">The sequence shown here is derived from an EMBL/GenBank/DDBJ whole genome shotgun (WGS) entry which is preliminary data.</text>
</comment>
<dbReference type="Proteomes" id="UP001224428">
    <property type="component" value="Unassembled WGS sequence"/>
</dbReference>
<dbReference type="PANTHER" id="PTHR10954">
    <property type="entry name" value="RIBONUCLEASE H2 SUBUNIT A"/>
    <property type="match status" value="1"/>
</dbReference>
<dbReference type="CDD" id="cd07182">
    <property type="entry name" value="RNase_HII_bacteria_HII_like"/>
    <property type="match status" value="1"/>
</dbReference>
<evidence type="ECO:0000313" key="16">
    <source>
        <dbReference type="Proteomes" id="UP001224428"/>
    </source>
</evidence>
<evidence type="ECO:0000256" key="3">
    <source>
        <dbReference type="ARBA" id="ARBA00004065"/>
    </source>
</evidence>
<keyword evidence="6" id="KW-0963">Cytoplasm</keyword>
<accession>A0AAJ1UWV9</accession>
<dbReference type="GO" id="GO:0005737">
    <property type="term" value="C:cytoplasm"/>
    <property type="evidence" value="ECO:0007669"/>
    <property type="project" value="UniProtKB-SubCell"/>
</dbReference>
<keyword evidence="7 12" id="KW-0540">Nuclease</keyword>
<dbReference type="NCBIfam" id="NF000595">
    <property type="entry name" value="PRK00015.1-3"/>
    <property type="match status" value="1"/>
</dbReference>
<dbReference type="InterPro" id="IPR036397">
    <property type="entry name" value="RNaseH_sf"/>
</dbReference>
<evidence type="ECO:0000256" key="1">
    <source>
        <dbReference type="ARBA" id="ARBA00000077"/>
    </source>
</evidence>
<evidence type="ECO:0000256" key="7">
    <source>
        <dbReference type="ARBA" id="ARBA00022722"/>
    </source>
</evidence>
<keyword evidence="16" id="KW-1185">Reference proteome</keyword>
<dbReference type="SUPFAM" id="SSF53098">
    <property type="entry name" value="Ribonuclease H-like"/>
    <property type="match status" value="1"/>
</dbReference>
<dbReference type="PROSITE" id="PS51975">
    <property type="entry name" value="RNASE_H_2"/>
    <property type="match status" value="1"/>
</dbReference>
<evidence type="ECO:0000256" key="2">
    <source>
        <dbReference type="ARBA" id="ARBA00001946"/>
    </source>
</evidence>
<evidence type="ECO:0000256" key="12">
    <source>
        <dbReference type="PROSITE-ProRule" id="PRU01319"/>
    </source>
</evidence>
<feature type="domain" description="RNase H type-2" evidence="14">
    <location>
        <begin position="11"/>
        <end position="195"/>
    </location>
</feature>
<dbReference type="RefSeq" id="WP_283827225.1">
    <property type="nucleotide sequence ID" value="NZ_JASDDP010000014.1"/>
</dbReference>
<dbReference type="PROSITE" id="PS51257">
    <property type="entry name" value="PROKAR_LIPOPROTEIN"/>
    <property type="match status" value="1"/>
</dbReference>
<dbReference type="GO" id="GO:0046872">
    <property type="term" value="F:metal ion binding"/>
    <property type="evidence" value="ECO:0007669"/>
    <property type="project" value="UniProtKB-KW"/>
</dbReference>
<evidence type="ECO:0000256" key="6">
    <source>
        <dbReference type="ARBA" id="ARBA00022490"/>
    </source>
</evidence>
<dbReference type="EC" id="3.1.26.4" evidence="13"/>
<evidence type="ECO:0000313" key="15">
    <source>
        <dbReference type="EMBL" id="MDJ1645745.1"/>
    </source>
</evidence>
<dbReference type="GO" id="GO:0032299">
    <property type="term" value="C:ribonuclease H2 complex"/>
    <property type="evidence" value="ECO:0007669"/>
    <property type="project" value="TreeGrafter"/>
</dbReference>
<evidence type="ECO:0000259" key="14">
    <source>
        <dbReference type="PROSITE" id="PS51975"/>
    </source>
</evidence>
<evidence type="ECO:0000256" key="8">
    <source>
        <dbReference type="ARBA" id="ARBA00022723"/>
    </source>
</evidence>
<comment type="similarity">
    <text evidence="5 13">Belongs to the RNase HII family.</text>
</comment>
<evidence type="ECO:0000256" key="9">
    <source>
        <dbReference type="ARBA" id="ARBA00022759"/>
    </source>
</evidence>
<dbReference type="GO" id="GO:0006298">
    <property type="term" value="P:mismatch repair"/>
    <property type="evidence" value="ECO:0007669"/>
    <property type="project" value="TreeGrafter"/>
</dbReference>
<dbReference type="GO" id="GO:0003723">
    <property type="term" value="F:RNA binding"/>
    <property type="evidence" value="ECO:0007669"/>
    <property type="project" value="UniProtKB-UniRule"/>
</dbReference>
<evidence type="ECO:0000256" key="13">
    <source>
        <dbReference type="RuleBase" id="RU003515"/>
    </source>
</evidence>
<dbReference type="InterPro" id="IPR022898">
    <property type="entry name" value="RNase_HII"/>
</dbReference>